<feature type="compositionally biased region" description="Basic residues" evidence="8">
    <location>
        <begin position="1"/>
        <end position="28"/>
    </location>
</feature>
<dbReference type="InterPro" id="IPR019012">
    <property type="entry name" value="RNA_cap_Gua-N2-MeTrfase"/>
</dbReference>
<evidence type="ECO:0000256" key="7">
    <source>
        <dbReference type="ARBA" id="ARBA00049790"/>
    </source>
</evidence>
<evidence type="ECO:0000256" key="6">
    <source>
        <dbReference type="ARBA" id="ARBA00049075"/>
    </source>
</evidence>
<protein>
    <recommendedName>
        <fullName evidence="1">Trimethylguanosine synthase</fullName>
    </recommendedName>
    <alternativeName>
        <fullName evidence="7">Cap-specific guanine-N(2) methyltransferase</fullName>
    </alternativeName>
</protein>
<evidence type="ECO:0000313" key="9">
    <source>
        <dbReference type="EMBL" id="CAJ1969212.1"/>
    </source>
</evidence>
<proteinExistence type="inferred from homology"/>
<organism evidence="9 10">
    <name type="scientific">Cylindrotheca closterium</name>
    <dbReference type="NCBI Taxonomy" id="2856"/>
    <lineage>
        <taxon>Eukaryota</taxon>
        <taxon>Sar</taxon>
        <taxon>Stramenopiles</taxon>
        <taxon>Ochrophyta</taxon>
        <taxon>Bacillariophyta</taxon>
        <taxon>Bacillariophyceae</taxon>
        <taxon>Bacillariophycidae</taxon>
        <taxon>Bacillariales</taxon>
        <taxon>Bacillariaceae</taxon>
        <taxon>Cylindrotheca</taxon>
    </lineage>
</organism>
<dbReference type="PANTHER" id="PTHR14741">
    <property type="entry name" value="S-ADENOSYLMETHIONINE-DEPENDENT METHYLTRANSFERASE RELATED"/>
    <property type="match status" value="1"/>
</dbReference>
<dbReference type="SUPFAM" id="SSF53335">
    <property type="entry name" value="S-adenosyl-L-methionine-dependent methyltransferases"/>
    <property type="match status" value="1"/>
</dbReference>
<dbReference type="GO" id="GO:0005634">
    <property type="term" value="C:nucleus"/>
    <property type="evidence" value="ECO:0007669"/>
    <property type="project" value="TreeGrafter"/>
</dbReference>
<comment type="catalytic activity">
    <reaction evidence="5">
        <text>a 5'-end (N(2),N(7)-dimethyl 5'-triphosphoguanosine)-ribonucleoside in snRNA + S-adenosyl-L-methionine = a 5'-end (N(2),N(2),N(7)-trimethyl 5'-triphosphoguanosine)-ribonucleoside in snRNA + S-adenosyl-L-homocysteine + H(+)</text>
        <dbReference type="Rhea" id="RHEA:78479"/>
        <dbReference type="Rhea" id="RHEA-COMP:19087"/>
        <dbReference type="Rhea" id="RHEA-COMP:19089"/>
        <dbReference type="ChEBI" id="CHEBI:15378"/>
        <dbReference type="ChEBI" id="CHEBI:57856"/>
        <dbReference type="ChEBI" id="CHEBI:59789"/>
        <dbReference type="ChEBI" id="CHEBI:167623"/>
        <dbReference type="ChEBI" id="CHEBI:172880"/>
    </reaction>
    <physiologicalReaction direction="left-to-right" evidence="5">
        <dbReference type="Rhea" id="RHEA:78480"/>
    </physiologicalReaction>
</comment>
<evidence type="ECO:0000256" key="4">
    <source>
        <dbReference type="ARBA" id="ARBA00048740"/>
    </source>
</evidence>
<comment type="caution">
    <text evidence="9">The sequence shown here is derived from an EMBL/GenBank/DDBJ whole genome shotgun (WGS) entry which is preliminary data.</text>
</comment>
<name>A0AAD2GC53_9STRA</name>
<evidence type="ECO:0000256" key="5">
    <source>
        <dbReference type="ARBA" id="ARBA00048763"/>
    </source>
</evidence>
<dbReference type="Gene3D" id="3.40.50.150">
    <property type="entry name" value="Vaccinia Virus protein VP39"/>
    <property type="match status" value="1"/>
</dbReference>
<evidence type="ECO:0000256" key="1">
    <source>
        <dbReference type="ARBA" id="ARBA00018517"/>
    </source>
</evidence>
<dbReference type="Pfam" id="PF09445">
    <property type="entry name" value="Methyltransf_15"/>
    <property type="match status" value="1"/>
</dbReference>
<comment type="catalytic activity">
    <reaction evidence="3">
        <text>a 5'-end (N(2),N(7)-dimethyl 5'-triphosphoguanosine)-ribonucleoside in snoRNA + S-adenosyl-L-methionine = a 5'-end (N(2),N(2),N(7)-trimethyl 5'-triphosphoguanosine)-ribonucleoside in snoRNA + S-adenosyl-L-homocysteine + H(+)</text>
        <dbReference type="Rhea" id="RHEA:78507"/>
        <dbReference type="Rhea" id="RHEA-COMP:19088"/>
        <dbReference type="Rhea" id="RHEA-COMP:19090"/>
        <dbReference type="ChEBI" id="CHEBI:15378"/>
        <dbReference type="ChEBI" id="CHEBI:57856"/>
        <dbReference type="ChEBI" id="CHEBI:59789"/>
        <dbReference type="ChEBI" id="CHEBI:167623"/>
        <dbReference type="ChEBI" id="CHEBI:172880"/>
    </reaction>
    <physiologicalReaction direction="left-to-right" evidence="3">
        <dbReference type="Rhea" id="RHEA:78508"/>
    </physiologicalReaction>
</comment>
<evidence type="ECO:0000313" key="10">
    <source>
        <dbReference type="Proteomes" id="UP001295423"/>
    </source>
</evidence>
<feature type="region of interest" description="Disordered" evidence="8">
    <location>
        <begin position="64"/>
        <end position="179"/>
    </location>
</feature>
<dbReference type="EMBL" id="CAKOGP040002424">
    <property type="protein sequence ID" value="CAJ1969212.1"/>
    <property type="molecule type" value="Genomic_DNA"/>
</dbReference>
<dbReference type="PANTHER" id="PTHR14741:SF32">
    <property type="entry name" value="TRIMETHYLGUANOSINE SYNTHASE"/>
    <property type="match status" value="1"/>
</dbReference>
<comment type="similarity">
    <text evidence="2">Belongs to the methyltransferase superfamily. Trimethylguanosine synthase family.</text>
</comment>
<feature type="compositionally biased region" description="Polar residues" evidence="8">
    <location>
        <begin position="121"/>
        <end position="135"/>
    </location>
</feature>
<dbReference type="Proteomes" id="UP001295423">
    <property type="component" value="Unassembled WGS sequence"/>
</dbReference>
<gene>
    <name evidence="9" type="ORF">CYCCA115_LOCUS23592</name>
</gene>
<dbReference type="InterPro" id="IPR029063">
    <property type="entry name" value="SAM-dependent_MTases_sf"/>
</dbReference>
<comment type="catalytic activity">
    <reaction evidence="6">
        <text>a 5'-end (N(7)-methyl 5'-triphosphoguanosine)-ribonucleoside in snRNA + S-adenosyl-L-methionine = a 5'-end (N(2),N(7)-dimethyl 5'-triphosphoguanosine)-ribonucleoside in snRNA + S-adenosyl-L-homocysteine + H(+)</text>
        <dbReference type="Rhea" id="RHEA:78471"/>
        <dbReference type="Rhea" id="RHEA-COMP:19085"/>
        <dbReference type="Rhea" id="RHEA-COMP:19087"/>
        <dbReference type="ChEBI" id="CHEBI:15378"/>
        <dbReference type="ChEBI" id="CHEBI:57856"/>
        <dbReference type="ChEBI" id="CHEBI:59789"/>
        <dbReference type="ChEBI" id="CHEBI:156461"/>
        <dbReference type="ChEBI" id="CHEBI:172880"/>
    </reaction>
    <physiologicalReaction direction="left-to-right" evidence="6">
        <dbReference type="Rhea" id="RHEA:78472"/>
    </physiologicalReaction>
</comment>
<evidence type="ECO:0000256" key="8">
    <source>
        <dbReference type="SAM" id="MobiDB-lite"/>
    </source>
</evidence>
<feature type="region of interest" description="Disordered" evidence="8">
    <location>
        <begin position="1"/>
        <end position="47"/>
    </location>
</feature>
<feature type="compositionally biased region" description="Basic and acidic residues" evidence="8">
    <location>
        <begin position="104"/>
        <end position="120"/>
    </location>
</feature>
<dbReference type="CDD" id="cd02440">
    <property type="entry name" value="AdoMet_MTases"/>
    <property type="match status" value="1"/>
</dbReference>
<accession>A0AAD2GC53</accession>
<keyword evidence="10" id="KW-1185">Reference proteome</keyword>
<dbReference type="AlphaFoldDB" id="A0AAD2GC53"/>
<reference evidence="9" key="1">
    <citation type="submission" date="2023-08" db="EMBL/GenBank/DDBJ databases">
        <authorList>
            <person name="Audoor S."/>
            <person name="Bilcke G."/>
        </authorList>
    </citation>
    <scope>NUCLEOTIDE SEQUENCE</scope>
</reference>
<sequence>MARSKQSAKRRKGGNNRESKGKKRRKIERKFWIQDCPDTQPPEDISDGVVFDVMITRVELSDDYKQVSQASKAMESLNVPDESTDSKTEVASEGANQQNFIELPKPEKEDSNNDLPEQKEPSSTLIDSTSAQNSGSHHDDLSDTIVDGEAAKDTSIEPANGSSQDDPGEKTKPAVRPYIVIKRTASAKGRLRNSYENEDDFKPLPNGDCGDGTTNPYSNEEVPDKFWSQRRRLFSRFDSGIQLDKESWYSVTPEAIANHIAAHMVSNNQNKVTILDMFCGCGGNAIAFARRDEVKCVVCIDSDLEKLRKAAHNAKIYDVAPEKMIFIHSGIGNVLKHFNDGKLQKDHDSNANTICLEKECNGYKIGGTSLLPESIDMTFMSPPWGGVNYGKVGKRNYNLGCIALKEDGIDYNGNVLLKQTSKALGPRPLALFLPRNINGQSLGQSMVRCGYQGPLVMEQNILNGKLKTITTYVGFG</sequence>
<evidence type="ECO:0000256" key="3">
    <source>
        <dbReference type="ARBA" id="ARBA00047418"/>
    </source>
</evidence>
<evidence type="ECO:0000256" key="2">
    <source>
        <dbReference type="ARBA" id="ARBA00025783"/>
    </source>
</evidence>
<dbReference type="GO" id="GO:0071164">
    <property type="term" value="F:RNA cap trimethylguanosine synthase activity"/>
    <property type="evidence" value="ECO:0007669"/>
    <property type="project" value="TreeGrafter"/>
</dbReference>
<comment type="catalytic activity">
    <reaction evidence="4">
        <text>a 5'-end (N(7)-methyl 5'-triphosphoguanosine)-ribonucleoside in snoRNA + S-adenosyl-L-methionine = a 5'-end (N(2),N(7)-dimethyl 5'-triphosphoguanosine)-ribonucleoside in snoRNA + S-adenosyl-L-homocysteine + H(+)</text>
        <dbReference type="Rhea" id="RHEA:78475"/>
        <dbReference type="Rhea" id="RHEA-COMP:19086"/>
        <dbReference type="Rhea" id="RHEA-COMP:19088"/>
        <dbReference type="ChEBI" id="CHEBI:15378"/>
        <dbReference type="ChEBI" id="CHEBI:57856"/>
        <dbReference type="ChEBI" id="CHEBI:59789"/>
        <dbReference type="ChEBI" id="CHEBI:156461"/>
        <dbReference type="ChEBI" id="CHEBI:172880"/>
    </reaction>
    <physiologicalReaction direction="left-to-right" evidence="4">
        <dbReference type="Rhea" id="RHEA:78476"/>
    </physiologicalReaction>
</comment>